<reference evidence="4 6" key="1">
    <citation type="journal article" date="2017" name="Nature">
        <title>The sunflower genome provides insights into oil metabolism, flowering and Asterid evolution.</title>
        <authorList>
            <person name="Badouin H."/>
            <person name="Gouzy J."/>
            <person name="Grassa C.J."/>
            <person name="Murat F."/>
            <person name="Staton S.E."/>
            <person name="Cottret L."/>
            <person name="Lelandais-Briere C."/>
            <person name="Owens G.L."/>
            <person name="Carrere S."/>
            <person name="Mayjonade B."/>
            <person name="Legrand L."/>
            <person name="Gill N."/>
            <person name="Kane N.C."/>
            <person name="Bowers J.E."/>
            <person name="Hubner S."/>
            <person name="Bellec A."/>
            <person name="Berard A."/>
            <person name="Berges H."/>
            <person name="Blanchet N."/>
            <person name="Boniface M.C."/>
            <person name="Brunel D."/>
            <person name="Catrice O."/>
            <person name="Chaidir N."/>
            <person name="Claudel C."/>
            <person name="Donnadieu C."/>
            <person name="Faraut T."/>
            <person name="Fievet G."/>
            <person name="Helmstetter N."/>
            <person name="King M."/>
            <person name="Knapp S.J."/>
            <person name="Lai Z."/>
            <person name="Le Paslier M.C."/>
            <person name="Lippi Y."/>
            <person name="Lorenzon L."/>
            <person name="Mandel J.R."/>
            <person name="Marage G."/>
            <person name="Marchand G."/>
            <person name="Marquand E."/>
            <person name="Bret-Mestries E."/>
            <person name="Morien E."/>
            <person name="Nambeesan S."/>
            <person name="Nguyen T."/>
            <person name="Pegot-Espagnet P."/>
            <person name="Pouilly N."/>
            <person name="Raftis F."/>
            <person name="Sallet E."/>
            <person name="Schiex T."/>
            <person name="Thomas J."/>
            <person name="Vandecasteele C."/>
            <person name="Vares D."/>
            <person name="Vear F."/>
            <person name="Vautrin S."/>
            <person name="Crespi M."/>
            <person name="Mangin B."/>
            <person name="Burke J.M."/>
            <person name="Salse J."/>
            <person name="Munos S."/>
            <person name="Vincourt P."/>
            <person name="Rieseberg L.H."/>
            <person name="Langlade N.B."/>
        </authorList>
    </citation>
    <scope>NUCLEOTIDE SEQUENCE [LARGE SCALE GENOMIC DNA]</scope>
    <source>
        <strain evidence="6">cv. SF193</strain>
        <tissue evidence="4">Leaves</tissue>
    </source>
</reference>
<feature type="coiled-coil region" evidence="1">
    <location>
        <begin position="286"/>
        <end position="315"/>
    </location>
</feature>
<reference evidence="4" key="3">
    <citation type="submission" date="2020-06" db="EMBL/GenBank/DDBJ databases">
        <title>Helianthus annuus Genome sequencing and assembly Release 2.</title>
        <authorList>
            <person name="Gouzy J."/>
            <person name="Langlade N."/>
            <person name="Munos S."/>
        </authorList>
    </citation>
    <scope>NUCLEOTIDE SEQUENCE</scope>
    <source>
        <tissue evidence="4">Leaves</tissue>
    </source>
</reference>
<dbReference type="Gene3D" id="1.10.10.60">
    <property type="entry name" value="Homeodomain-like"/>
    <property type="match status" value="1"/>
</dbReference>
<organism evidence="5 6">
    <name type="scientific">Helianthus annuus</name>
    <name type="common">Common sunflower</name>
    <dbReference type="NCBI Taxonomy" id="4232"/>
    <lineage>
        <taxon>Eukaryota</taxon>
        <taxon>Viridiplantae</taxon>
        <taxon>Streptophyta</taxon>
        <taxon>Embryophyta</taxon>
        <taxon>Tracheophyta</taxon>
        <taxon>Spermatophyta</taxon>
        <taxon>Magnoliopsida</taxon>
        <taxon>eudicotyledons</taxon>
        <taxon>Gunneridae</taxon>
        <taxon>Pentapetalae</taxon>
        <taxon>asterids</taxon>
        <taxon>campanulids</taxon>
        <taxon>Asterales</taxon>
        <taxon>Asteraceae</taxon>
        <taxon>Asteroideae</taxon>
        <taxon>Heliantheae alliance</taxon>
        <taxon>Heliantheae</taxon>
        <taxon>Helianthus</taxon>
    </lineage>
</organism>
<evidence type="ECO:0000256" key="1">
    <source>
        <dbReference type="SAM" id="Coils"/>
    </source>
</evidence>
<proteinExistence type="predicted"/>
<dbReference type="PROSITE" id="PS50090">
    <property type="entry name" value="MYB_LIKE"/>
    <property type="match status" value="1"/>
</dbReference>
<protein>
    <submittedName>
        <fullName evidence="5">Putative homeodomain-like, Myb-like domain protein</fullName>
    </submittedName>
    <submittedName>
        <fullName evidence="4">Transcription factor MYB family</fullName>
    </submittedName>
</protein>
<name>A0A251UTR1_HELAN</name>
<feature type="region of interest" description="Disordered" evidence="2">
    <location>
        <begin position="60"/>
        <end position="80"/>
    </location>
</feature>
<dbReference type="PANTHER" id="PTHR47211:SF3">
    <property type="entry name" value="TRIHELIX TRANSCRIPTION FACTOR ASR3-LIKE"/>
    <property type="match status" value="1"/>
</dbReference>
<dbReference type="PANTHER" id="PTHR47211">
    <property type="entry name" value="TRIHELIX TRANSCRIPTION FACTOR ASR3"/>
    <property type="match status" value="1"/>
</dbReference>
<dbReference type="InParanoid" id="A0A251UTR1"/>
<feature type="compositionally biased region" description="Acidic residues" evidence="2">
    <location>
        <begin position="1"/>
        <end position="10"/>
    </location>
</feature>
<sequence length="339" mass="38797">MAYETEEVCDDGSSTPCKVVDGQQPPPLTMVEVVDDKNKSPRHPRWTRQETLTLIEGKKVAENRGRRGRRSSSVFGSDQVEPKWDSVSSYCKQRAVNRGPVQCRKRWSNMVGDFKKIKAWESQVKQESDSYWVMRNDLRKENKMPGFFDREVFDVLDGKAVTKEAYKLALVTVSADAKDDNEVAVEEEDGYAEVDADVMFDSGRRATSDDGLFPDSDRMEEVEVGNGKGHDNPIPNAVPISEKRYQPFHHDYTQGNMKESMSQEGYKRRRVSTEECRENNFNDRLIDVLEKNANMLNARMEAENTNCQLERDQRRDYNDSLVSALNKISDALTKIADKL</sequence>
<feature type="domain" description="Myb-like" evidence="3">
    <location>
        <begin position="38"/>
        <end position="111"/>
    </location>
</feature>
<dbReference type="InterPro" id="IPR001005">
    <property type="entry name" value="SANT/Myb"/>
</dbReference>
<gene>
    <name evidence="5" type="ORF">HannXRQ_Chr05g0155411</name>
    <name evidence="4" type="ORF">HanXRQr2_Chr05g0227381</name>
</gene>
<keyword evidence="5" id="KW-0371">Homeobox</keyword>
<dbReference type="Proteomes" id="UP000215914">
    <property type="component" value="Chromosome 5"/>
</dbReference>
<evidence type="ECO:0000259" key="3">
    <source>
        <dbReference type="PROSITE" id="PS50090"/>
    </source>
</evidence>
<keyword evidence="5" id="KW-0238">DNA-binding</keyword>
<dbReference type="EMBL" id="MNCJ02000320">
    <property type="protein sequence ID" value="KAF5806936.1"/>
    <property type="molecule type" value="Genomic_DNA"/>
</dbReference>
<evidence type="ECO:0000256" key="2">
    <source>
        <dbReference type="SAM" id="MobiDB-lite"/>
    </source>
</evidence>
<reference evidence="5" key="2">
    <citation type="submission" date="2017-02" db="EMBL/GenBank/DDBJ databases">
        <title>Sunflower complete genome.</title>
        <authorList>
            <person name="Langlade N."/>
            <person name="Munos S."/>
        </authorList>
    </citation>
    <scope>NUCLEOTIDE SEQUENCE [LARGE SCALE GENOMIC DNA]</scope>
    <source>
        <tissue evidence="5">Leaves</tissue>
    </source>
</reference>
<dbReference type="OMA" id="EKMSWST"/>
<dbReference type="GO" id="GO:0003677">
    <property type="term" value="F:DNA binding"/>
    <property type="evidence" value="ECO:0007669"/>
    <property type="project" value="UniProtKB-KW"/>
</dbReference>
<evidence type="ECO:0000313" key="6">
    <source>
        <dbReference type="Proteomes" id="UP000215914"/>
    </source>
</evidence>
<dbReference type="InterPro" id="IPR044822">
    <property type="entry name" value="Myb_DNA-bind_4"/>
</dbReference>
<dbReference type="Pfam" id="PF13837">
    <property type="entry name" value="Myb_DNA-bind_4"/>
    <property type="match status" value="1"/>
</dbReference>
<keyword evidence="6" id="KW-1185">Reference proteome</keyword>
<dbReference type="AlphaFoldDB" id="A0A251UTR1"/>
<dbReference type="GO" id="GO:0005634">
    <property type="term" value="C:nucleus"/>
    <property type="evidence" value="ECO:0000318"/>
    <property type="project" value="GO_Central"/>
</dbReference>
<dbReference type="GO" id="GO:0006355">
    <property type="term" value="P:regulation of DNA-templated transcription"/>
    <property type="evidence" value="ECO:0000318"/>
    <property type="project" value="GO_Central"/>
</dbReference>
<accession>A0A251UTR1</accession>
<feature type="region of interest" description="Disordered" evidence="2">
    <location>
        <begin position="1"/>
        <end position="26"/>
    </location>
</feature>
<dbReference type="EMBL" id="CM007894">
    <property type="protein sequence ID" value="OTG26142.1"/>
    <property type="molecule type" value="Genomic_DNA"/>
</dbReference>
<keyword evidence="1" id="KW-0175">Coiled coil</keyword>
<evidence type="ECO:0000313" key="4">
    <source>
        <dbReference type="EMBL" id="KAF5806936.1"/>
    </source>
</evidence>
<evidence type="ECO:0000313" key="5">
    <source>
        <dbReference type="EMBL" id="OTG26142.1"/>
    </source>
</evidence>
<dbReference type="Gramene" id="mRNA:HanXRQr2_Chr05g0227381">
    <property type="protein sequence ID" value="mRNA:HanXRQr2_Chr05g0227381"/>
    <property type="gene ID" value="HanXRQr2_Chr05g0227381"/>
</dbReference>